<name>A0ABM1TFS3_LIMPO</name>
<feature type="transmembrane region" description="Helical" evidence="1">
    <location>
        <begin position="54"/>
        <end position="73"/>
    </location>
</feature>
<evidence type="ECO:0000256" key="1">
    <source>
        <dbReference type="SAM" id="Phobius"/>
    </source>
</evidence>
<accession>A0ABM1TFS3</accession>
<dbReference type="GeneID" id="111088546"/>
<reference evidence="3" key="1">
    <citation type="submission" date="2025-08" db="UniProtKB">
        <authorList>
            <consortium name="RefSeq"/>
        </authorList>
    </citation>
    <scope>IDENTIFICATION</scope>
    <source>
        <tissue evidence="3">Muscle</tissue>
    </source>
</reference>
<proteinExistence type="predicted"/>
<gene>
    <name evidence="3" type="primary">LOC111088546</name>
</gene>
<dbReference type="Proteomes" id="UP000694941">
    <property type="component" value="Unplaced"/>
</dbReference>
<sequence length="125" mass="14041">MAAVIQGQVRYQPTVNMVAQEVLQLQLHTLVTGSQVIHILRVTKEATVVTHLDLATFLIMVNLAIFLIMVGRFRVMVPATAQIISLVTRQIMDVRVMYQTIINQVTHLTMVKQNTLASRTVLMVT</sequence>
<keyword evidence="2" id="KW-1185">Reference proteome</keyword>
<evidence type="ECO:0000313" key="2">
    <source>
        <dbReference type="Proteomes" id="UP000694941"/>
    </source>
</evidence>
<dbReference type="RefSeq" id="XP_022254729.1">
    <property type="nucleotide sequence ID" value="XM_022399021.1"/>
</dbReference>
<keyword evidence="1" id="KW-1133">Transmembrane helix</keyword>
<keyword evidence="1" id="KW-0812">Transmembrane</keyword>
<protein>
    <submittedName>
        <fullName evidence="3">Uncharacterized protein LOC111088546</fullName>
    </submittedName>
</protein>
<organism evidence="2 3">
    <name type="scientific">Limulus polyphemus</name>
    <name type="common">Atlantic horseshoe crab</name>
    <dbReference type="NCBI Taxonomy" id="6850"/>
    <lineage>
        <taxon>Eukaryota</taxon>
        <taxon>Metazoa</taxon>
        <taxon>Ecdysozoa</taxon>
        <taxon>Arthropoda</taxon>
        <taxon>Chelicerata</taxon>
        <taxon>Merostomata</taxon>
        <taxon>Xiphosura</taxon>
        <taxon>Limulidae</taxon>
        <taxon>Limulus</taxon>
    </lineage>
</organism>
<evidence type="ECO:0000313" key="3">
    <source>
        <dbReference type="RefSeq" id="XP_022254729.1"/>
    </source>
</evidence>
<keyword evidence="1" id="KW-0472">Membrane</keyword>